<keyword evidence="3" id="KW-1185">Reference proteome</keyword>
<dbReference type="Proteomes" id="UP001341281">
    <property type="component" value="Chromosome 04"/>
</dbReference>
<evidence type="ECO:0000313" key="3">
    <source>
        <dbReference type="Proteomes" id="UP001341281"/>
    </source>
</evidence>
<feature type="compositionally biased region" description="Basic residues" evidence="1">
    <location>
        <begin position="1"/>
        <end position="12"/>
    </location>
</feature>
<feature type="compositionally biased region" description="Basic and acidic residues" evidence="1">
    <location>
        <begin position="25"/>
        <end position="35"/>
    </location>
</feature>
<evidence type="ECO:0000256" key="1">
    <source>
        <dbReference type="SAM" id="MobiDB-lite"/>
    </source>
</evidence>
<reference evidence="2 3" key="1">
    <citation type="submission" date="2024-02" db="EMBL/GenBank/DDBJ databases">
        <title>High-quality chromosome-scale genome assembly of Pensacola bahiagrass (Paspalum notatum Flugge var. saurae).</title>
        <authorList>
            <person name="Vega J.M."/>
            <person name="Podio M."/>
            <person name="Orjuela J."/>
            <person name="Siena L.A."/>
            <person name="Pessino S.C."/>
            <person name="Combes M.C."/>
            <person name="Mariac C."/>
            <person name="Albertini E."/>
            <person name="Pupilli F."/>
            <person name="Ortiz J.P.A."/>
            <person name="Leblanc O."/>
        </authorList>
    </citation>
    <scope>NUCLEOTIDE SEQUENCE [LARGE SCALE GENOMIC DNA]</scope>
    <source>
        <strain evidence="2">R1</strain>
        <tissue evidence="2">Leaf</tissue>
    </source>
</reference>
<feature type="region of interest" description="Disordered" evidence="1">
    <location>
        <begin position="1"/>
        <end position="129"/>
    </location>
</feature>
<organism evidence="2 3">
    <name type="scientific">Paspalum notatum var. saurae</name>
    <dbReference type="NCBI Taxonomy" id="547442"/>
    <lineage>
        <taxon>Eukaryota</taxon>
        <taxon>Viridiplantae</taxon>
        <taxon>Streptophyta</taxon>
        <taxon>Embryophyta</taxon>
        <taxon>Tracheophyta</taxon>
        <taxon>Spermatophyta</taxon>
        <taxon>Magnoliopsida</taxon>
        <taxon>Liliopsida</taxon>
        <taxon>Poales</taxon>
        <taxon>Poaceae</taxon>
        <taxon>PACMAD clade</taxon>
        <taxon>Panicoideae</taxon>
        <taxon>Andropogonodae</taxon>
        <taxon>Paspaleae</taxon>
        <taxon>Paspalinae</taxon>
        <taxon>Paspalum</taxon>
    </lineage>
</organism>
<evidence type="ECO:0000313" key="2">
    <source>
        <dbReference type="EMBL" id="WVZ68878.1"/>
    </source>
</evidence>
<proteinExistence type="predicted"/>
<dbReference type="EMBL" id="CP144748">
    <property type="protein sequence ID" value="WVZ68878.1"/>
    <property type="molecule type" value="Genomic_DNA"/>
</dbReference>
<gene>
    <name evidence="2" type="ORF">U9M48_017759</name>
</gene>
<sequence>MDKGQKKHPRSHPKTEPLPPAPRHRTVERSCRRPDFGQNRPPARSSGTCPPPGAIGAPDWCRPDWPPGAPRGGESLAASPAASGPAAADAGATRRRNPCSAPRHATGVPNQRRPTDHTLAQPTEEIVCY</sequence>
<dbReference type="AlphaFoldDB" id="A0AAQ3WP47"/>
<protein>
    <submittedName>
        <fullName evidence="2">Uncharacterized protein</fullName>
    </submittedName>
</protein>
<accession>A0AAQ3WP47</accession>
<name>A0AAQ3WP47_PASNO</name>
<feature type="compositionally biased region" description="Low complexity" evidence="1">
    <location>
        <begin position="77"/>
        <end position="91"/>
    </location>
</feature>